<dbReference type="EMBL" id="KB537352">
    <property type="protein sequence ID" value="EMP33067.1"/>
    <property type="molecule type" value="Genomic_DNA"/>
</dbReference>
<dbReference type="InterPro" id="IPR019344">
    <property type="entry name" value="F1F0-ATPsyn_F_prd"/>
</dbReference>
<sequence length="827" mass="93140">MTMEESWCYGGSPLAWVAHHIQQERRQNTCKISPAKGGKDESEPVALFPVVQLYQALTASAGFYRHATSELSVTKTMEEGGAEPDIFHIPDEYPEPAYQTGPAVPLKDTRLLDVKLGQLPSWFTMRDFTPSGLTGAVRRGYDRYLNKYINVKKGGIGGIAMVLFGYVVVSYVWNYEHLSIRKHEEESEDGDADEGFGTLSNKFSSRKYFHKTTSELQNLRFQAEEGEEEEEPEWKPRRGRKNTPYWYFLQCKALIKKDKLAEALELFEVQMLKAERLKPEESNYTVLIGGCGRVGYVKKAFRLYNDMKKRGLVPTDATYTALFNACAESPWKDSGLQSALKLRQELKSKNLELNLITYHALLKVCAICSDLRTCFDVLKEIVHKGHAVTTETFSFLLMGCIKDKESGLRYALQVWRQMIKLGIKPHGYNYNLMLHAARDCGIGDPVVASDLLLTSTDENRTQVKLISGRRGQKVKGQKRKGADSGISTQLDVETMEKQIFQENSGKAEKHLINHEDKVSEVQAEPGTGLAGITNKTVECSRTGDFSRNQAISDPPQANQGQFVEPACNLPNLLDLKISSKNLVSLGTIATPSDRLALMGNMEGFLNKMKEDNVAPNIKTFTLLAELVEPLSQSESSLLTVLDEHKVKVDVTFFNTLLRKKSKLGDLEGAKGMLTALVQRGISPNIQTFCNLAIACRREKDGLQLLLDMKKSGITPNTHIYSTLINAAVKQLDYTYLTEILRDMRKNQVPPNEVVIRQLEFAAQYPPQFDRYKSKNTYLEKIDGFRGYYFRWLKAMVAEETPHPWAKYRTSAAKGSAEDMQPQGTMEQ</sequence>
<feature type="transmembrane region" description="Helical" evidence="11">
    <location>
        <begin position="154"/>
        <end position="173"/>
    </location>
</feature>
<dbReference type="Proteomes" id="UP000031443">
    <property type="component" value="Unassembled WGS sequence"/>
</dbReference>
<keyword evidence="6" id="KW-0406">Ion transport</keyword>
<dbReference type="AlphaFoldDB" id="M7BY86"/>
<evidence type="ECO:0000256" key="10">
    <source>
        <dbReference type="PROSITE-ProRule" id="PRU00708"/>
    </source>
</evidence>
<dbReference type="InterPro" id="IPR002885">
    <property type="entry name" value="PPR_rpt"/>
</dbReference>
<evidence type="ECO:0000256" key="9">
    <source>
        <dbReference type="ARBA" id="ARBA00023310"/>
    </source>
</evidence>
<keyword evidence="5" id="KW-0375">Hydrogen ion transport</keyword>
<reference evidence="13" key="1">
    <citation type="journal article" date="2013" name="Nat. Genet.">
        <title>The draft genomes of soft-shell turtle and green sea turtle yield insights into the development and evolution of the turtle-specific body plan.</title>
        <authorList>
            <person name="Wang Z."/>
            <person name="Pascual-Anaya J."/>
            <person name="Zadissa A."/>
            <person name="Li W."/>
            <person name="Niimura Y."/>
            <person name="Huang Z."/>
            <person name="Li C."/>
            <person name="White S."/>
            <person name="Xiong Z."/>
            <person name="Fang D."/>
            <person name="Wang B."/>
            <person name="Ming Y."/>
            <person name="Chen Y."/>
            <person name="Zheng Y."/>
            <person name="Kuraku S."/>
            <person name="Pignatelli M."/>
            <person name="Herrero J."/>
            <person name="Beal K."/>
            <person name="Nozawa M."/>
            <person name="Li Q."/>
            <person name="Wang J."/>
            <person name="Zhang H."/>
            <person name="Yu L."/>
            <person name="Shigenobu S."/>
            <person name="Wang J."/>
            <person name="Liu J."/>
            <person name="Flicek P."/>
            <person name="Searle S."/>
            <person name="Wang J."/>
            <person name="Kuratani S."/>
            <person name="Yin Y."/>
            <person name="Aken B."/>
            <person name="Zhang G."/>
            <person name="Irie N."/>
        </authorList>
    </citation>
    <scope>NUCLEOTIDE SEQUENCE [LARGE SCALE GENOMIC DNA]</scope>
</reference>
<dbReference type="NCBIfam" id="TIGR00756">
    <property type="entry name" value="PPR"/>
    <property type="match status" value="1"/>
</dbReference>
<keyword evidence="11" id="KW-0812">Transmembrane</keyword>
<keyword evidence="8 11" id="KW-0472">Membrane</keyword>
<comment type="subcellular location">
    <subcellularLocation>
        <location evidence="1">Mitochondrion membrane</location>
    </subcellularLocation>
</comment>
<protein>
    <submittedName>
        <fullName evidence="12">Pentatricopeptide repeat-containing protein 1</fullName>
    </submittedName>
</protein>
<dbReference type="FunFam" id="1.25.40.10:FF:001102">
    <property type="entry name" value="Pentatricopeptide repeat domain 1"/>
    <property type="match status" value="1"/>
</dbReference>
<organism evidence="12 13">
    <name type="scientific">Chelonia mydas</name>
    <name type="common">Green sea-turtle</name>
    <name type="synonym">Chelonia agassizi</name>
    <dbReference type="NCBI Taxonomy" id="8469"/>
    <lineage>
        <taxon>Eukaryota</taxon>
        <taxon>Metazoa</taxon>
        <taxon>Chordata</taxon>
        <taxon>Craniata</taxon>
        <taxon>Vertebrata</taxon>
        <taxon>Euteleostomi</taxon>
        <taxon>Archelosauria</taxon>
        <taxon>Testudinata</taxon>
        <taxon>Testudines</taxon>
        <taxon>Cryptodira</taxon>
        <taxon>Durocryptodira</taxon>
        <taxon>Americhelydia</taxon>
        <taxon>Chelonioidea</taxon>
        <taxon>Cheloniidae</taxon>
        <taxon>Chelonia</taxon>
    </lineage>
</organism>
<keyword evidence="4" id="KW-0138">CF(0)</keyword>
<evidence type="ECO:0000256" key="3">
    <source>
        <dbReference type="ARBA" id="ARBA00022448"/>
    </source>
</evidence>
<dbReference type="PROSITE" id="PS51375">
    <property type="entry name" value="PPR"/>
    <property type="match status" value="3"/>
</dbReference>
<dbReference type="GO" id="GO:0000049">
    <property type="term" value="F:tRNA binding"/>
    <property type="evidence" value="ECO:0007669"/>
    <property type="project" value="TreeGrafter"/>
</dbReference>
<dbReference type="GO" id="GO:0045259">
    <property type="term" value="C:proton-transporting ATP synthase complex"/>
    <property type="evidence" value="ECO:0007669"/>
    <property type="project" value="UniProtKB-KW"/>
</dbReference>
<dbReference type="GO" id="GO:0031966">
    <property type="term" value="C:mitochondrial membrane"/>
    <property type="evidence" value="ECO:0007669"/>
    <property type="project" value="UniProtKB-SubCell"/>
</dbReference>
<dbReference type="Pfam" id="PF10206">
    <property type="entry name" value="WRW"/>
    <property type="match status" value="1"/>
</dbReference>
<keyword evidence="9" id="KW-0066">ATP synthesis</keyword>
<evidence type="ECO:0000256" key="4">
    <source>
        <dbReference type="ARBA" id="ARBA00022547"/>
    </source>
</evidence>
<evidence type="ECO:0000256" key="1">
    <source>
        <dbReference type="ARBA" id="ARBA00004325"/>
    </source>
</evidence>
<name>M7BY86_CHEMY</name>
<proteinExistence type="inferred from homology"/>
<evidence type="ECO:0000256" key="11">
    <source>
        <dbReference type="SAM" id="Phobius"/>
    </source>
</evidence>
<evidence type="ECO:0000256" key="5">
    <source>
        <dbReference type="ARBA" id="ARBA00022781"/>
    </source>
</evidence>
<dbReference type="GO" id="GO:0006754">
    <property type="term" value="P:ATP biosynthetic process"/>
    <property type="evidence" value="ECO:0007669"/>
    <property type="project" value="UniProtKB-KW"/>
</dbReference>
<dbReference type="FunFam" id="1.25.40.10:FF:000255">
    <property type="entry name" value="Pentatricopeptide repeat-containing protein 1, mitochondrial"/>
    <property type="match status" value="1"/>
</dbReference>
<dbReference type="Gene3D" id="1.25.40.10">
    <property type="entry name" value="Tetratricopeptide repeat domain"/>
    <property type="match status" value="3"/>
</dbReference>
<feature type="repeat" description="PPR" evidence="10">
    <location>
        <begin position="389"/>
        <end position="425"/>
    </location>
</feature>
<dbReference type="GO" id="GO:0042780">
    <property type="term" value="P:tRNA 3'-end processing"/>
    <property type="evidence" value="ECO:0007669"/>
    <property type="project" value="TreeGrafter"/>
</dbReference>
<accession>M7BY86</accession>
<dbReference type="Pfam" id="PF13812">
    <property type="entry name" value="PPR_3"/>
    <property type="match status" value="3"/>
</dbReference>
<evidence type="ECO:0000256" key="2">
    <source>
        <dbReference type="ARBA" id="ARBA00005895"/>
    </source>
</evidence>
<comment type="similarity">
    <text evidence="2">Belongs to the ATPase F chain family.</text>
</comment>
<dbReference type="STRING" id="8469.M7BY86"/>
<dbReference type="GO" id="GO:0005759">
    <property type="term" value="C:mitochondrial matrix"/>
    <property type="evidence" value="ECO:0007669"/>
    <property type="project" value="TreeGrafter"/>
</dbReference>
<gene>
    <name evidence="12" type="ORF">UY3_09789</name>
</gene>
<dbReference type="FunFam" id="1.25.40.10:FF:000638">
    <property type="entry name" value="Pentatricopeptide repeat domain 1"/>
    <property type="match status" value="1"/>
</dbReference>
<evidence type="ECO:0000313" key="13">
    <source>
        <dbReference type="Proteomes" id="UP000031443"/>
    </source>
</evidence>
<keyword evidence="13" id="KW-1185">Reference proteome</keyword>
<evidence type="ECO:0000256" key="6">
    <source>
        <dbReference type="ARBA" id="ARBA00023065"/>
    </source>
</evidence>
<evidence type="ECO:0000256" key="7">
    <source>
        <dbReference type="ARBA" id="ARBA00023128"/>
    </source>
</evidence>
<dbReference type="eggNOG" id="KOG4197">
    <property type="taxonomic scope" value="Eukaryota"/>
</dbReference>
<keyword evidence="7" id="KW-0496">Mitochondrion</keyword>
<feature type="repeat" description="PPR" evidence="10">
    <location>
        <begin position="280"/>
        <end position="314"/>
    </location>
</feature>
<dbReference type="GO" id="GO:1902600">
    <property type="term" value="P:proton transmembrane transport"/>
    <property type="evidence" value="ECO:0007669"/>
    <property type="project" value="UniProtKB-KW"/>
</dbReference>
<feature type="repeat" description="PPR" evidence="10">
    <location>
        <begin position="649"/>
        <end position="683"/>
    </location>
</feature>
<dbReference type="PANTHER" id="PTHR24014:SF6">
    <property type="entry name" value="PENTATRICOPEPTIDE REPEAT-CONTAINING PROTEIN 1, MITOCHONDRIAL"/>
    <property type="match status" value="1"/>
</dbReference>
<dbReference type="Pfam" id="PF13041">
    <property type="entry name" value="PPR_2"/>
    <property type="match status" value="1"/>
</dbReference>
<evidence type="ECO:0000313" key="12">
    <source>
        <dbReference type="EMBL" id="EMP33067.1"/>
    </source>
</evidence>
<keyword evidence="3" id="KW-0813">Transport</keyword>
<dbReference type="InterPro" id="IPR011990">
    <property type="entry name" value="TPR-like_helical_dom_sf"/>
</dbReference>
<keyword evidence="11" id="KW-1133">Transmembrane helix</keyword>
<dbReference type="PANTHER" id="PTHR24014">
    <property type="entry name" value="2-OXOGLUTARATE AND IRON-DEPENDENT OXYGENASE DOMAIN-CONTAINING PROTEIN 2"/>
    <property type="match status" value="1"/>
</dbReference>
<evidence type="ECO:0000256" key="8">
    <source>
        <dbReference type="ARBA" id="ARBA00023136"/>
    </source>
</evidence>